<dbReference type="Gene3D" id="1.25.40.10">
    <property type="entry name" value="Tetratricopeptide repeat domain"/>
    <property type="match status" value="1"/>
</dbReference>
<sequence>MSEDLFQTRYADVRALFHALIDASAEQRRERLAEADPALAAAVLRLLEAGVDGDAEGVAPLAAGLAPGALVGGRYRIVRLIGEGGMGEVYLADRIDGIEQRVALKSMRGSSAALATRFVRERQILARLGHPHIAHLTDGGLDAGGTPWFAMEYVDGVAITQACDRRRLDLRARVRLLVQVCRAVQFAHRNLVLHRDLKPSNILVDADGAPKLLDFGIAKLLDDTAPDSTQTVTMTPAYAAPEQLRGEPLTIASDVYQLGLVLHELLAGVPAHVLRRHGALAREAGLPRPEAAYAQSAPDAAARVAADRGLTPPTLRRALRGDLERIVARATAADPRERYETAQALGEDLERWLDGLPVLAQRGSFGYRFGKLLRRHAAAAAAIAVLAIGLLVASGYALDRAYQERRQRERAETVLSFVRDVFRQGDPQNADAAGAGTVELFERAARTLDGRTDVDDLTRAALLREIAGVMAALGREDRMLPLAERAVALLEPVRDRQRRDYLESVDALIGALREQGRVEEQFALIARALPVARAEGDAARPWTGILLMHRGYAQLQRDDATAAEADLDAALAAFARHGGPPGANTAFALFYRALAASQRGEYRRALSLFEQSAAIQARTPDATRKDRMVTREIIARQTCQLGRAADGTVALEAVLADFREHLGAANNRTVMTQVSLALCRAGRGDLAAADAELDAAATALAGGGVLTPVQRVHFQDTRNRLDLYALRFAHALPAARENFAAAEALGTPWPYVPRAGWVLAEALLQADRCEEAMPLLARGLADVQAMFGATPSALRGDLEDTLGRCLIRQGRAQDAIAHLDRALAELEAAQDPAAPAIVRSRIHRDWAAALASGDRGRLAGFAAQRAALIAALGREDVVQVWQFDLLLDTLDRRLGGPGIDAERRRRAEAGLRALARQPQPPAFFGLSGLA</sequence>
<dbReference type="GO" id="GO:0004674">
    <property type="term" value="F:protein serine/threonine kinase activity"/>
    <property type="evidence" value="ECO:0007669"/>
    <property type="project" value="TreeGrafter"/>
</dbReference>
<dbReference type="InterPro" id="IPR017441">
    <property type="entry name" value="Protein_kinase_ATP_BS"/>
</dbReference>
<feature type="binding site" evidence="5">
    <location>
        <position position="105"/>
    </location>
    <ligand>
        <name>ATP</name>
        <dbReference type="ChEBI" id="CHEBI:30616"/>
    </ligand>
</feature>
<keyword evidence="1" id="KW-0808">Transferase</keyword>
<reference evidence="8 9" key="1">
    <citation type="submission" date="2017-08" db="EMBL/GenBank/DDBJ databases">
        <title>Infants hospitalized years apart are colonized by the same room-sourced microbial strains.</title>
        <authorList>
            <person name="Brooks B."/>
            <person name="Olm M.R."/>
            <person name="Firek B.A."/>
            <person name="Baker R."/>
            <person name="Thomas B.C."/>
            <person name="Morowitz M.J."/>
            <person name="Banfield J.F."/>
        </authorList>
    </citation>
    <scope>NUCLEOTIDE SEQUENCE [LARGE SCALE GENOMIC DNA]</scope>
    <source>
        <strain evidence="8">S2_005_003_R2_42</strain>
    </source>
</reference>
<evidence type="ECO:0000256" key="5">
    <source>
        <dbReference type="PROSITE-ProRule" id="PRU10141"/>
    </source>
</evidence>
<keyword evidence="6" id="KW-0812">Transmembrane</keyword>
<name>A0A2W5MIF3_9GAMM</name>
<dbReference type="PROSITE" id="PS50011">
    <property type="entry name" value="PROTEIN_KINASE_DOM"/>
    <property type="match status" value="1"/>
</dbReference>
<dbReference type="Gene3D" id="1.10.510.10">
    <property type="entry name" value="Transferase(Phosphotransferase) domain 1"/>
    <property type="match status" value="1"/>
</dbReference>
<keyword evidence="4 5" id="KW-0067">ATP-binding</keyword>
<evidence type="ECO:0000256" key="2">
    <source>
        <dbReference type="ARBA" id="ARBA00022741"/>
    </source>
</evidence>
<feature type="domain" description="Protein kinase" evidence="7">
    <location>
        <begin position="75"/>
        <end position="353"/>
    </location>
</feature>
<dbReference type="Gene3D" id="3.30.200.20">
    <property type="entry name" value="Phosphorylase Kinase, domain 1"/>
    <property type="match status" value="1"/>
</dbReference>
<organism evidence="8 9">
    <name type="scientific">Rhodanobacter denitrificans</name>
    <dbReference type="NCBI Taxonomy" id="666685"/>
    <lineage>
        <taxon>Bacteria</taxon>
        <taxon>Pseudomonadati</taxon>
        <taxon>Pseudomonadota</taxon>
        <taxon>Gammaproteobacteria</taxon>
        <taxon>Lysobacterales</taxon>
        <taxon>Rhodanobacteraceae</taxon>
        <taxon>Rhodanobacter</taxon>
    </lineage>
</organism>
<evidence type="ECO:0000256" key="4">
    <source>
        <dbReference type="ARBA" id="ARBA00022840"/>
    </source>
</evidence>
<dbReference type="PANTHER" id="PTHR43289:SF34">
    <property type="entry name" value="SERINE_THREONINE-PROTEIN KINASE YBDM-RELATED"/>
    <property type="match status" value="1"/>
</dbReference>
<dbReference type="InterPro" id="IPR019734">
    <property type="entry name" value="TPR_rpt"/>
</dbReference>
<protein>
    <recommendedName>
        <fullName evidence="7">Protein kinase domain-containing protein</fullName>
    </recommendedName>
</protein>
<dbReference type="SMART" id="SM00028">
    <property type="entry name" value="TPR"/>
    <property type="match status" value="3"/>
</dbReference>
<keyword evidence="6" id="KW-0472">Membrane</keyword>
<keyword evidence="6" id="KW-1133">Transmembrane helix</keyword>
<dbReference type="GO" id="GO:0005524">
    <property type="term" value="F:ATP binding"/>
    <property type="evidence" value="ECO:0007669"/>
    <property type="project" value="UniProtKB-UniRule"/>
</dbReference>
<keyword evidence="2 5" id="KW-0547">Nucleotide-binding</keyword>
<dbReference type="PROSITE" id="PS00108">
    <property type="entry name" value="PROTEIN_KINASE_ST"/>
    <property type="match status" value="1"/>
</dbReference>
<dbReference type="InterPro" id="IPR011990">
    <property type="entry name" value="TPR-like_helical_dom_sf"/>
</dbReference>
<dbReference type="InterPro" id="IPR011009">
    <property type="entry name" value="Kinase-like_dom_sf"/>
</dbReference>
<evidence type="ECO:0000259" key="7">
    <source>
        <dbReference type="PROSITE" id="PS50011"/>
    </source>
</evidence>
<evidence type="ECO:0000313" key="8">
    <source>
        <dbReference type="EMBL" id="PZQ17373.1"/>
    </source>
</evidence>
<evidence type="ECO:0000256" key="6">
    <source>
        <dbReference type="SAM" id="Phobius"/>
    </source>
</evidence>
<dbReference type="Pfam" id="PF00069">
    <property type="entry name" value="Pkinase"/>
    <property type="match status" value="1"/>
</dbReference>
<dbReference type="SUPFAM" id="SSF48452">
    <property type="entry name" value="TPR-like"/>
    <property type="match status" value="2"/>
</dbReference>
<proteinExistence type="predicted"/>
<dbReference type="InterPro" id="IPR008271">
    <property type="entry name" value="Ser/Thr_kinase_AS"/>
</dbReference>
<dbReference type="CDD" id="cd14014">
    <property type="entry name" value="STKc_PknB_like"/>
    <property type="match status" value="1"/>
</dbReference>
<dbReference type="SMART" id="SM00220">
    <property type="entry name" value="S_TKc"/>
    <property type="match status" value="1"/>
</dbReference>
<dbReference type="SUPFAM" id="SSF56112">
    <property type="entry name" value="Protein kinase-like (PK-like)"/>
    <property type="match status" value="1"/>
</dbReference>
<dbReference type="Proteomes" id="UP000249046">
    <property type="component" value="Unassembled WGS sequence"/>
</dbReference>
<dbReference type="PROSITE" id="PS00107">
    <property type="entry name" value="PROTEIN_KINASE_ATP"/>
    <property type="match status" value="1"/>
</dbReference>
<comment type="caution">
    <text evidence="8">The sequence shown here is derived from an EMBL/GenBank/DDBJ whole genome shotgun (WGS) entry which is preliminary data.</text>
</comment>
<dbReference type="PANTHER" id="PTHR43289">
    <property type="entry name" value="MITOGEN-ACTIVATED PROTEIN KINASE KINASE KINASE 20-RELATED"/>
    <property type="match status" value="1"/>
</dbReference>
<evidence type="ECO:0000313" key="9">
    <source>
        <dbReference type="Proteomes" id="UP000249046"/>
    </source>
</evidence>
<keyword evidence="3" id="KW-0418">Kinase</keyword>
<dbReference type="EMBL" id="QFPO01000004">
    <property type="protein sequence ID" value="PZQ17373.1"/>
    <property type="molecule type" value="Genomic_DNA"/>
</dbReference>
<dbReference type="InterPro" id="IPR000719">
    <property type="entry name" value="Prot_kinase_dom"/>
</dbReference>
<gene>
    <name evidence="8" type="ORF">DI564_06075</name>
</gene>
<dbReference type="AlphaFoldDB" id="A0A2W5MIF3"/>
<evidence type="ECO:0000256" key="1">
    <source>
        <dbReference type="ARBA" id="ARBA00022679"/>
    </source>
</evidence>
<evidence type="ECO:0000256" key="3">
    <source>
        <dbReference type="ARBA" id="ARBA00022777"/>
    </source>
</evidence>
<accession>A0A2W5MIF3</accession>
<feature type="transmembrane region" description="Helical" evidence="6">
    <location>
        <begin position="377"/>
        <end position="398"/>
    </location>
</feature>